<gene>
    <name evidence="1" type="ORF">T4C_11666</name>
</gene>
<proteinExistence type="predicted"/>
<accession>A0A0V1IQ44</accession>
<dbReference type="Proteomes" id="UP000054826">
    <property type="component" value="Unassembled WGS sequence"/>
</dbReference>
<organism evidence="1 2">
    <name type="scientific">Trichinella pseudospiralis</name>
    <name type="common">Parasitic roundworm</name>
    <dbReference type="NCBI Taxonomy" id="6337"/>
    <lineage>
        <taxon>Eukaryota</taxon>
        <taxon>Metazoa</taxon>
        <taxon>Ecdysozoa</taxon>
        <taxon>Nematoda</taxon>
        <taxon>Enoplea</taxon>
        <taxon>Dorylaimia</taxon>
        <taxon>Trichinellida</taxon>
        <taxon>Trichinellidae</taxon>
        <taxon>Trichinella</taxon>
    </lineage>
</organism>
<reference evidence="1 2" key="1">
    <citation type="submission" date="2015-01" db="EMBL/GenBank/DDBJ databases">
        <title>Evolution of Trichinella species and genotypes.</title>
        <authorList>
            <person name="Korhonen P.K."/>
            <person name="Edoardo P."/>
            <person name="Giuseppe L.R."/>
            <person name="Gasser R.B."/>
        </authorList>
    </citation>
    <scope>NUCLEOTIDE SEQUENCE [LARGE SCALE GENOMIC DNA]</scope>
    <source>
        <strain evidence="1">ISS176</strain>
    </source>
</reference>
<evidence type="ECO:0000313" key="2">
    <source>
        <dbReference type="Proteomes" id="UP000054826"/>
    </source>
</evidence>
<protein>
    <submittedName>
        <fullName evidence="1">Uncharacterized protein</fullName>
    </submittedName>
</protein>
<comment type="caution">
    <text evidence="1">The sequence shown here is derived from an EMBL/GenBank/DDBJ whole genome shotgun (WGS) entry which is preliminary data.</text>
</comment>
<sequence length="184" mass="20712">MDCSHWMLALEDILPDGESLEAALNEWRQLRKEAFTTRTRADTSLKEKDKCKESVVKPALTVKLGPQLQLGKLQPVPLPKFGDLGAITILLHLRSCLSGAELKAIEGITVCAENYPEIVRTLYNRFHRVPEVVERHVLKGVGFKECQEDGASNCIILQKYRSRNKHPEEEVLTFYAGNAASRLL</sequence>
<dbReference type="EMBL" id="JYDV01000212">
    <property type="protein sequence ID" value="KRZ24711.1"/>
    <property type="molecule type" value="Genomic_DNA"/>
</dbReference>
<dbReference type="AlphaFoldDB" id="A0A0V1IQ44"/>
<evidence type="ECO:0000313" key="1">
    <source>
        <dbReference type="EMBL" id="KRZ24711.1"/>
    </source>
</evidence>
<name>A0A0V1IQ44_TRIPS</name>